<accession>A0A2S9XN27</accession>
<evidence type="ECO:0000313" key="1">
    <source>
        <dbReference type="EMBL" id="PRP94253.1"/>
    </source>
</evidence>
<dbReference type="InterPro" id="IPR036520">
    <property type="entry name" value="UPF0759_sf"/>
</dbReference>
<proteinExistence type="predicted"/>
<evidence type="ECO:0000313" key="2">
    <source>
        <dbReference type="Proteomes" id="UP000238823"/>
    </source>
</evidence>
<dbReference type="RefSeq" id="WP_106094559.1">
    <property type="nucleotide sequence ID" value="NZ_PVNL01000142.1"/>
</dbReference>
<dbReference type="InterPro" id="IPR002763">
    <property type="entry name" value="DUF72"/>
</dbReference>
<dbReference type="Proteomes" id="UP000238823">
    <property type="component" value="Unassembled WGS sequence"/>
</dbReference>
<sequence length="324" mass="36145">MPDQLEMFGAREAGSIGRSKLGLAELPAQVHELGRQLPPHLRMGTSSWSFAGWTDLVWDRAASQRVIAKQGLATYARHPLFRTVGLDRTYYAPMRTDQLAALTHDLPDDFRLLVKAHAECTTVKFSERSWHRGRAGQRNELFLEPKYATEVVVEPFMQGLGRHGGVLLFQFPAQSVPGGPKSFAHRLGDFLAALPKGPQYAVEIRNADLLTPRYVSALERVGATHCVAELPGMPDVHKQWEVSGGSDRPALVMRWMLARQHNYESARQAYAPFDQLVDEHPSVRQAYAKMIVSSSKPAFMIVNNKAEGCSPLSIQRLAELLIRP</sequence>
<reference evidence="1 2" key="1">
    <citation type="submission" date="2018-03" db="EMBL/GenBank/DDBJ databases">
        <title>Draft Genome Sequences of the Obligatory Marine Myxobacteria Enhygromyxa salina SWB007.</title>
        <authorList>
            <person name="Poehlein A."/>
            <person name="Moghaddam J.A."/>
            <person name="Harms H."/>
            <person name="Alanjari M."/>
            <person name="Koenig G.M."/>
            <person name="Daniel R."/>
            <person name="Schaeberle T.F."/>
        </authorList>
    </citation>
    <scope>NUCLEOTIDE SEQUENCE [LARGE SCALE GENOMIC DNA]</scope>
    <source>
        <strain evidence="1 2">SWB007</strain>
    </source>
</reference>
<comment type="caution">
    <text evidence="1">The sequence shown here is derived from an EMBL/GenBank/DDBJ whole genome shotgun (WGS) entry which is preliminary data.</text>
</comment>
<dbReference type="Pfam" id="PF01904">
    <property type="entry name" value="DUF72"/>
    <property type="match status" value="1"/>
</dbReference>
<dbReference type="OrthoDB" id="9780310at2"/>
<gene>
    <name evidence="1" type="ORF">ENSA7_77900</name>
</gene>
<dbReference type="AlphaFoldDB" id="A0A2S9XN27"/>
<evidence type="ECO:0008006" key="3">
    <source>
        <dbReference type="Google" id="ProtNLM"/>
    </source>
</evidence>
<dbReference type="PANTHER" id="PTHR30348:SF4">
    <property type="entry name" value="DUF72 DOMAIN-CONTAINING PROTEIN"/>
    <property type="match status" value="1"/>
</dbReference>
<dbReference type="Gene3D" id="3.20.20.410">
    <property type="entry name" value="Protein of unknown function UPF0759"/>
    <property type="match status" value="1"/>
</dbReference>
<name>A0A2S9XN27_9BACT</name>
<dbReference type="PANTHER" id="PTHR30348">
    <property type="entry name" value="UNCHARACTERIZED PROTEIN YECE"/>
    <property type="match status" value="1"/>
</dbReference>
<organism evidence="1 2">
    <name type="scientific">Enhygromyxa salina</name>
    <dbReference type="NCBI Taxonomy" id="215803"/>
    <lineage>
        <taxon>Bacteria</taxon>
        <taxon>Pseudomonadati</taxon>
        <taxon>Myxococcota</taxon>
        <taxon>Polyangia</taxon>
        <taxon>Nannocystales</taxon>
        <taxon>Nannocystaceae</taxon>
        <taxon>Enhygromyxa</taxon>
    </lineage>
</organism>
<dbReference type="SUPFAM" id="SSF117396">
    <property type="entry name" value="TM1631-like"/>
    <property type="match status" value="1"/>
</dbReference>
<protein>
    <recommendedName>
        <fullName evidence="3">DUF72 domain-containing protein</fullName>
    </recommendedName>
</protein>
<dbReference type="EMBL" id="PVNL01000142">
    <property type="protein sequence ID" value="PRP94253.1"/>
    <property type="molecule type" value="Genomic_DNA"/>
</dbReference>